<organism evidence="1 2">
    <name type="scientific">Slackia heliotrinireducens (strain ATCC 29202 / DSM 20476 / NCTC 11029 / RHS 1)</name>
    <name type="common">Peptococcus heliotrinreducens</name>
    <dbReference type="NCBI Taxonomy" id="471855"/>
    <lineage>
        <taxon>Bacteria</taxon>
        <taxon>Bacillati</taxon>
        <taxon>Actinomycetota</taxon>
        <taxon>Coriobacteriia</taxon>
        <taxon>Eggerthellales</taxon>
        <taxon>Eggerthellaceae</taxon>
        <taxon>Slackia</taxon>
    </lineage>
</organism>
<sequence>MLAITVDAAKAADFLTARINMLQLPFDTDLKGYVLVCASGASQDEGTIPGKALCYAELTGCDPYGDGFLWKFRSLYWIEPFDAADAAAPFEVDDDLIRIIPGFIEPIDAFNEFYRPAFVGDDTHWQRLLDVFAVEDEDEDPGFW</sequence>
<protein>
    <submittedName>
        <fullName evidence="1">Uncharacterized protein</fullName>
    </submittedName>
</protein>
<accession>C7N5K2</accession>
<dbReference type="HOGENOM" id="CLU_1795209_0_0_11"/>
<gene>
    <name evidence="1" type="ordered locus">Shel_11530</name>
</gene>
<dbReference type="EMBL" id="CP001684">
    <property type="protein sequence ID" value="ACV22187.1"/>
    <property type="molecule type" value="Genomic_DNA"/>
</dbReference>
<dbReference type="AlphaFoldDB" id="C7N5K2"/>
<dbReference type="RefSeq" id="WP_012798290.1">
    <property type="nucleotide sequence ID" value="NC_013165.1"/>
</dbReference>
<evidence type="ECO:0000313" key="2">
    <source>
        <dbReference type="Proteomes" id="UP000002026"/>
    </source>
</evidence>
<reference evidence="1 2" key="1">
    <citation type="journal article" date="2009" name="Stand. Genomic Sci.">
        <title>Complete genome sequence of Slackia heliotrinireducens type strain (RHS 1).</title>
        <authorList>
            <person name="Pukall R."/>
            <person name="Lapidus A."/>
            <person name="Nolan M."/>
            <person name="Copeland A."/>
            <person name="Glavina Del Rio T."/>
            <person name="Lucas S."/>
            <person name="Chen F."/>
            <person name="Tice H."/>
            <person name="Cheng J.F."/>
            <person name="Chertkov O."/>
            <person name="Bruce D."/>
            <person name="Goodwin L."/>
            <person name="Kuske C."/>
            <person name="Brettin T."/>
            <person name="Detter J.C."/>
            <person name="Han C."/>
            <person name="Pitluck S."/>
            <person name="Pati A."/>
            <person name="Mavrommatis K."/>
            <person name="Ivanova N."/>
            <person name="Ovchinnikova G."/>
            <person name="Chen A."/>
            <person name="Palaniappan K."/>
            <person name="Schneider S."/>
            <person name="Rohde M."/>
            <person name="Chain P."/>
            <person name="D'haeseleer P."/>
            <person name="Goker M."/>
            <person name="Bristow J."/>
            <person name="Eisen J.A."/>
            <person name="Markowitz V."/>
            <person name="Kyrpides N.C."/>
            <person name="Klenk H.P."/>
            <person name="Hugenholtz P."/>
        </authorList>
    </citation>
    <scope>NUCLEOTIDE SEQUENCE [LARGE SCALE GENOMIC DNA]</scope>
    <source>
        <strain evidence="2">ATCC 29202 / DSM 20476 / NCTC 11029 / RHS 1</strain>
    </source>
</reference>
<dbReference type="Proteomes" id="UP000002026">
    <property type="component" value="Chromosome"/>
</dbReference>
<name>C7N5K2_SLAHD</name>
<evidence type="ECO:0000313" key="1">
    <source>
        <dbReference type="EMBL" id="ACV22187.1"/>
    </source>
</evidence>
<proteinExistence type="predicted"/>
<keyword evidence="2" id="KW-1185">Reference proteome</keyword>
<dbReference type="KEGG" id="shi:Shel_11530"/>